<evidence type="ECO:0000256" key="5">
    <source>
        <dbReference type="RuleBase" id="RU004453"/>
    </source>
</evidence>
<feature type="domain" description="GH18" evidence="6">
    <location>
        <begin position="1"/>
        <end position="238"/>
    </location>
</feature>
<dbReference type="PROSITE" id="PS51910">
    <property type="entry name" value="GH18_2"/>
    <property type="match status" value="1"/>
</dbReference>
<keyword evidence="8" id="KW-1185">Reference proteome</keyword>
<dbReference type="PANTHER" id="PTHR45708:SF49">
    <property type="entry name" value="ENDOCHITINASE"/>
    <property type="match status" value="1"/>
</dbReference>
<accession>A0ABP1FDK6</accession>
<evidence type="ECO:0000259" key="6">
    <source>
        <dbReference type="PROSITE" id="PS51910"/>
    </source>
</evidence>
<comment type="similarity">
    <text evidence="5">Belongs to the glycosyl hydrolase 18 family.</text>
</comment>
<dbReference type="EC" id="3.2.1.14" evidence="1"/>
<name>A0ABP1FDK6_9FLAO</name>
<dbReference type="InterPro" id="IPR017853">
    <property type="entry name" value="GH"/>
</dbReference>
<dbReference type="RefSeq" id="WP_348738169.1">
    <property type="nucleotide sequence ID" value="NZ_CAXJRC010000013.1"/>
</dbReference>
<dbReference type="PROSITE" id="PS01095">
    <property type="entry name" value="GH18_1"/>
    <property type="match status" value="1"/>
</dbReference>
<dbReference type="Gene3D" id="3.20.20.80">
    <property type="entry name" value="Glycosidases"/>
    <property type="match status" value="1"/>
</dbReference>
<dbReference type="Proteomes" id="UP001497602">
    <property type="component" value="Unassembled WGS sequence"/>
</dbReference>
<comment type="caution">
    <text evidence="7">The sequence shown here is derived from an EMBL/GenBank/DDBJ whole genome shotgun (WGS) entry which is preliminary data.</text>
</comment>
<evidence type="ECO:0000256" key="1">
    <source>
        <dbReference type="ARBA" id="ARBA00012729"/>
    </source>
</evidence>
<organism evidence="7 8">
    <name type="scientific">Tenacibaculum vairaonense</name>
    <dbReference type="NCBI Taxonomy" id="3137860"/>
    <lineage>
        <taxon>Bacteria</taxon>
        <taxon>Pseudomonadati</taxon>
        <taxon>Bacteroidota</taxon>
        <taxon>Flavobacteriia</taxon>
        <taxon>Flavobacteriales</taxon>
        <taxon>Flavobacteriaceae</taxon>
        <taxon>Tenacibaculum</taxon>
    </lineage>
</organism>
<evidence type="ECO:0000256" key="4">
    <source>
        <dbReference type="RuleBase" id="RU000489"/>
    </source>
</evidence>
<dbReference type="InterPro" id="IPR050542">
    <property type="entry name" value="Glycosyl_Hydrlase18_Chitinase"/>
</dbReference>
<dbReference type="InterPro" id="IPR001579">
    <property type="entry name" value="Glyco_hydro_18_chit_AS"/>
</dbReference>
<dbReference type="SUPFAM" id="SSF51445">
    <property type="entry name" value="(Trans)glycosidases"/>
    <property type="match status" value="1"/>
</dbReference>
<keyword evidence="2 4" id="KW-0378">Hydrolase</keyword>
<dbReference type="EMBL" id="CAXJRC010000013">
    <property type="protein sequence ID" value="CAL2106394.1"/>
    <property type="molecule type" value="Genomic_DNA"/>
</dbReference>
<evidence type="ECO:0000313" key="8">
    <source>
        <dbReference type="Proteomes" id="UP001497602"/>
    </source>
</evidence>
<keyword evidence="3 4" id="KW-0326">Glycosidase</keyword>
<proteinExistence type="inferred from homology"/>
<dbReference type="InterPro" id="IPR001223">
    <property type="entry name" value="Glyco_hydro18_cat"/>
</dbReference>
<gene>
    <name evidence="7" type="ORF">T190115A13A_210048</name>
</gene>
<dbReference type="Pfam" id="PF00704">
    <property type="entry name" value="Glyco_hydro_18"/>
    <property type="match status" value="1"/>
</dbReference>
<evidence type="ECO:0000256" key="2">
    <source>
        <dbReference type="ARBA" id="ARBA00022801"/>
    </source>
</evidence>
<dbReference type="PANTHER" id="PTHR45708">
    <property type="entry name" value="ENDOCHITINASE"/>
    <property type="match status" value="1"/>
</dbReference>
<evidence type="ECO:0000313" key="7">
    <source>
        <dbReference type="EMBL" id="CAL2106394.1"/>
    </source>
</evidence>
<sequence>MVGAAEAVTKTPEIISFLKNKNKKCILAAGGANLAPLHFVAKDFGTELANFAIQYGFDGVDLDIENLTTPPTQEEINWLVEATKAVKKVNKNLLISHAPQATYFTNNGGYSLVEKGTGGAIDYYNIQYYNQGSWGYQTYSNYDDIFTIMYENQVNETSIPSIIKQGVPANKLMVGKPITIQDLGSPKSTGYIPLEGLTKIINQALENKIPFGGVMGWKIDSDKNGHWGKTMKQTLSNKKVPVKI</sequence>
<evidence type="ECO:0000256" key="3">
    <source>
        <dbReference type="ARBA" id="ARBA00023295"/>
    </source>
</evidence>
<reference evidence="7 8" key="1">
    <citation type="submission" date="2024-05" db="EMBL/GenBank/DDBJ databases">
        <authorList>
            <person name="Duchaud E."/>
        </authorList>
    </citation>
    <scope>NUCLEOTIDE SEQUENCE [LARGE SCALE GENOMIC DNA]</scope>
    <source>
        <strain evidence="7">Ena-SAMPLE-TAB-13-05-2024-13:56:06:370-140305</strain>
    </source>
</reference>
<protein>
    <recommendedName>
        <fullName evidence="1">chitinase</fullName>
        <ecNumber evidence="1">3.2.1.14</ecNumber>
    </recommendedName>
</protein>